<organism evidence="1">
    <name type="scientific">mine drainage metagenome</name>
    <dbReference type="NCBI Taxonomy" id="410659"/>
    <lineage>
        <taxon>unclassified sequences</taxon>
        <taxon>metagenomes</taxon>
        <taxon>ecological metagenomes</taxon>
    </lineage>
</organism>
<comment type="caution">
    <text evidence="1">The sequence shown here is derived from an EMBL/GenBank/DDBJ whole genome shotgun (WGS) entry which is preliminary data.</text>
</comment>
<name>E6QRP5_9ZZZZ</name>
<sequence length="40" mass="4467">MFRLNFSLACLLLLSLSKLLHDGGVVGQAEANKNDFKFQQ</sequence>
<evidence type="ECO:0000313" key="1">
    <source>
        <dbReference type="EMBL" id="CBI09917.1"/>
    </source>
</evidence>
<dbReference type="AlphaFoldDB" id="E6QRP5"/>
<accession>E6QRP5</accession>
<dbReference type="EMBL" id="CABR01000057">
    <property type="protein sequence ID" value="CBI09917.1"/>
    <property type="molecule type" value="Genomic_DNA"/>
</dbReference>
<protein>
    <submittedName>
        <fullName evidence="1">Uncharacterized protein</fullName>
    </submittedName>
</protein>
<reference evidence="1" key="1">
    <citation type="submission" date="2009-10" db="EMBL/GenBank/DDBJ databases">
        <title>Diversity of trophic interactions inside an arsenic-rich microbial ecosystem.</title>
        <authorList>
            <person name="Bertin P.N."/>
            <person name="Heinrich-Salmeron A."/>
            <person name="Pelletier E."/>
            <person name="Goulhen-Chollet F."/>
            <person name="Arsene-Ploetze F."/>
            <person name="Gallien S."/>
            <person name="Calteau A."/>
            <person name="Vallenet D."/>
            <person name="Casiot C."/>
            <person name="Chane-Woon-Ming B."/>
            <person name="Giloteaux L."/>
            <person name="Barakat M."/>
            <person name="Bonnefoy V."/>
            <person name="Bruneel O."/>
            <person name="Chandler M."/>
            <person name="Cleiss J."/>
            <person name="Duran R."/>
            <person name="Elbaz-Poulichet F."/>
            <person name="Fonknechten N."/>
            <person name="Lauga B."/>
            <person name="Mornico D."/>
            <person name="Ortet P."/>
            <person name="Schaeffer C."/>
            <person name="Siguier P."/>
            <person name="Alexander Thil Smith A."/>
            <person name="Van Dorsselaer A."/>
            <person name="Weissenbach J."/>
            <person name="Medigue C."/>
            <person name="Le Paslier D."/>
        </authorList>
    </citation>
    <scope>NUCLEOTIDE SEQUENCE</scope>
</reference>
<proteinExistence type="predicted"/>
<gene>
    <name evidence="1" type="ORF">CARN7_0667</name>
</gene>